<name>A0A177WTW0_BATDL</name>
<evidence type="ECO:0000259" key="7">
    <source>
        <dbReference type="PROSITE" id="PS50115"/>
    </source>
</evidence>
<evidence type="ECO:0000313" key="9">
    <source>
        <dbReference type="Proteomes" id="UP000077115"/>
    </source>
</evidence>
<evidence type="ECO:0000256" key="5">
    <source>
        <dbReference type="PROSITE-ProRule" id="PRU00288"/>
    </source>
</evidence>
<feature type="domain" description="Arf-GAP" evidence="7">
    <location>
        <begin position="4"/>
        <end position="121"/>
    </location>
</feature>
<reference evidence="8 9" key="2">
    <citation type="submission" date="2016-05" db="EMBL/GenBank/DDBJ databases">
        <title>Lineage-specific infection strategies underlie the spectrum of fungal disease in amphibians.</title>
        <authorList>
            <person name="Cuomo C.A."/>
            <person name="Farrer R.A."/>
            <person name="James T."/>
            <person name="Longcore J."/>
            <person name="Birren B."/>
        </authorList>
    </citation>
    <scope>NUCLEOTIDE SEQUENCE [LARGE SCALE GENOMIC DNA]</scope>
    <source>
        <strain evidence="8 9">JEL423</strain>
    </source>
</reference>
<evidence type="ECO:0000256" key="4">
    <source>
        <dbReference type="ARBA" id="ARBA00022833"/>
    </source>
</evidence>
<dbReference type="GO" id="GO:0008270">
    <property type="term" value="F:zinc ion binding"/>
    <property type="evidence" value="ECO:0007669"/>
    <property type="project" value="UniProtKB-KW"/>
</dbReference>
<dbReference type="PRINTS" id="PR00405">
    <property type="entry name" value="REVINTRACTNG"/>
</dbReference>
<dbReference type="GO" id="GO:0005096">
    <property type="term" value="F:GTPase activator activity"/>
    <property type="evidence" value="ECO:0007669"/>
    <property type="project" value="UniProtKB-KW"/>
</dbReference>
<dbReference type="FunFam" id="1.10.220.150:FF:000014">
    <property type="entry name" value="ADP-ribosylation factor GTPase-activating protein"/>
    <property type="match status" value="1"/>
</dbReference>
<feature type="region of interest" description="Disordered" evidence="6">
    <location>
        <begin position="165"/>
        <end position="189"/>
    </location>
</feature>
<dbReference type="PANTHER" id="PTHR46395:SF1">
    <property type="entry name" value="ADP-RIBOSYLATION FACTOR GTPASE-ACTIVATING PROTEIN 1"/>
    <property type="match status" value="1"/>
</dbReference>
<evidence type="ECO:0000256" key="1">
    <source>
        <dbReference type="ARBA" id="ARBA00022468"/>
    </source>
</evidence>
<dbReference type="SMART" id="SM00105">
    <property type="entry name" value="ArfGap"/>
    <property type="match status" value="1"/>
</dbReference>
<accession>A0A177WTW0</accession>
<dbReference type="InterPro" id="IPR037278">
    <property type="entry name" value="ARFGAP/RecO"/>
</dbReference>
<dbReference type="EMBL" id="DS022308">
    <property type="protein sequence ID" value="OAJ42821.1"/>
    <property type="molecule type" value="Genomic_DNA"/>
</dbReference>
<evidence type="ECO:0000256" key="2">
    <source>
        <dbReference type="ARBA" id="ARBA00022723"/>
    </source>
</evidence>
<evidence type="ECO:0000256" key="3">
    <source>
        <dbReference type="ARBA" id="ARBA00022771"/>
    </source>
</evidence>
<dbReference type="CDD" id="cd08830">
    <property type="entry name" value="ArfGap_ArfGap1"/>
    <property type="match status" value="1"/>
</dbReference>
<dbReference type="AlphaFoldDB" id="A0A177WTW0"/>
<dbReference type="Gene3D" id="1.10.220.150">
    <property type="entry name" value="Arf GTPase activating protein"/>
    <property type="match status" value="1"/>
</dbReference>
<evidence type="ECO:0000313" key="8">
    <source>
        <dbReference type="EMBL" id="OAJ42821.1"/>
    </source>
</evidence>
<dbReference type="eggNOG" id="KOG0704">
    <property type="taxonomic scope" value="Eukaryota"/>
</dbReference>
<keyword evidence="3 5" id="KW-0863">Zinc-finger</keyword>
<dbReference type="PROSITE" id="PS50115">
    <property type="entry name" value="ARFGAP"/>
    <property type="match status" value="1"/>
</dbReference>
<sequence length="386" mass="42339">MDCRPKLLELQRLEVNKSCIDCGAHHPQWASVTYGIFFCLECSGVHRSLGVHLSFVRSVTMDKWSEDQAKRMEMGGNKNAMDFFRSHPHYKEGMSIPQKYDSEFARFYKDKLTSAVEGKPWEMPPIGPAPTPASQNTDVLSASVSQLSHLPPSSDKARNEQYFAQKGQDNMNRPEGVNPSQGGRFSGFGNPDFVNQPQQNSTRDAGNLLDDPMRTLSMGWSLFTSYAAEGAKLAVGGAERVGQTLTDNVIKPTAAAIRDPELSKNVQSYVSVISQKVTEVGNTGYSMATNLVNQTSGYETVGGSRDSKDPASTQHGWDNWEDTHRDPQSEHVSTPYTDQPPTQPAAIDSANTPYKIGSTVDAPQAHEKPSAAAITSKPSADEWEDF</sequence>
<reference evidence="8 9" key="1">
    <citation type="submission" date="2006-10" db="EMBL/GenBank/DDBJ databases">
        <title>The Genome Sequence of Batrachochytrium dendrobatidis JEL423.</title>
        <authorList>
            <consortium name="The Broad Institute Genome Sequencing Platform"/>
            <person name="Birren B."/>
            <person name="Lander E."/>
            <person name="Galagan J."/>
            <person name="Cuomo C."/>
            <person name="Devon K."/>
            <person name="Jaffe D."/>
            <person name="Butler J."/>
            <person name="Alvarez P."/>
            <person name="Gnerre S."/>
            <person name="Grabherr M."/>
            <person name="Kleber M."/>
            <person name="Mauceli E."/>
            <person name="Brockman W."/>
            <person name="Young S."/>
            <person name="LaButti K."/>
            <person name="Sykes S."/>
            <person name="DeCaprio D."/>
            <person name="Crawford M."/>
            <person name="Koehrsen M."/>
            <person name="Engels R."/>
            <person name="Montgomery P."/>
            <person name="Pearson M."/>
            <person name="Howarth C."/>
            <person name="Larson L."/>
            <person name="White J."/>
            <person name="O'Leary S."/>
            <person name="Kodira C."/>
            <person name="Zeng Q."/>
            <person name="Yandava C."/>
            <person name="Alvarado L."/>
            <person name="Longcore J."/>
            <person name="James T."/>
        </authorList>
    </citation>
    <scope>NUCLEOTIDE SEQUENCE [LARGE SCALE GENOMIC DNA]</scope>
    <source>
        <strain evidence="8 9">JEL423</strain>
    </source>
</reference>
<protein>
    <recommendedName>
        <fullName evidence="7">Arf-GAP domain-containing protein</fullName>
    </recommendedName>
</protein>
<gene>
    <name evidence="8" type="ORF">BDEG_26231</name>
</gene>
<dbReference type="VEuPathDB" id="FungiDB:BDEG_26231"/>
<evidence type="ECO:0000256" key="6">
    <source>
        <dbReference type="SAM" id="MobiDB-lite"/>
    </source>
</evidence>
<dbReference type="GO" id="GO:0032012">
    <property type="term" value="P:regulation of ARF protein signal transduction"/>
    <property type="evidence" value="ECO:0007669"/>
    <property type="project" value="TreeGrafter"/>
</dbReference>
<proteinExistence type="predicted"/>
<feature type="compositionally biased region" description="Polar residues" evidence="6">
    <location>
        <begin position="330"/>
        <end position="340"/>
    </location>
</feature>
<dbReference type="GO" id="GO:0030100">
    <property type="term" value="P:regulation of endocytosis"/>
    <property type="evidence" value="ECO:0007669"/>
    <property type="project" value="TreeGrafter"/>
</dbReference>
<keyword evidence="4" id="KW-0862">Zinc</keyword>
<dbReference type="InterPro" id="IPR038508">
    <property type="entry name" value="ArfGAP_dom_sf"/>
</dbReference>
<dbReference type="Pfam" id="PF01412">
    <property type="entry name" value="ArfGap"/>
    <property type="match status" value="1"/>
</dbReference>
<keyword evidence="2" id="KW-0479">Metal-binding</keyword>
<dbReference type="OrthoDB" id="983479at2759"/>
<dbReference type="GO" id="GO:0000139">
    <property type="term" value="C:Golgi membrane"/>
    <property type="evidence" value="ECO:0007669"/>
    <property type="project" value="TreeGrafter"/>
</dbReference>
<organism evidence="8 9">
    <name type="scientific">Batrachochytrium dendrobatidis (strain JEL423)</name>
    <dbReference type="NCBI Taxonomy" id="403673"/>
    <lineage>
        <taxon>Eukaryota</taxon>
        <taxon>Fungi</taxon>
        <taxon>Fungi incertae sedis</taxon>
        <taxon>Chytridiomycota</taxon>
        <taxon>Chytridiomycota incertae sedis</taxon>
        <taxon>Chytridiomycetes</taxon>
        <taxon>Rhizophydiales</taxon>
        <taxon>Rhizophydiales incertae sedis</taxon>
        <taxon>Batrachochytrium</taxon>
    </lineage>
</organism>
<keyword evidence="1" id="KW-0343">GTPase activation</keyword>
<dbReference type="Proteomes" id="UP000077115">
    <property type="component" value="Unassembled WGS sequence"/>
</dbReference>
<dbReference type="PANTHER" id="PTHR46395">
    <property type="entry name" value="ADP-RIBOSYLATION FACTOR GTPASE-ACTIVATING PROTEIN 1"/>
    <property type="match status" value="1"/>
</dbReference>
<dbReference type="InterPro" id="IPR001164">
    <property type="entry name" value="ArfGAP_dom"/>
</dbReference>
<dbReference type="STRING" id="403673.A0A177WTW0"/>
<dbReference type="SUPFAM" id="SSF57863">
    <property type="entry name" value="ArfGap/RecO-like zinc finger"/>
    <property type="match status" value="1"/>
</dbReference>
<feature type="region of interest" description="Disordered" evidence="6">
    <location>
        <begin position="297"/>
        <end position="386"/>
    </location>
</feature>